<proteinExistence type="predicted"/>
<keyword evidence="2" id="KW-1185">Reference proteome</keyword>
<reference evidence="1" key="1">
    <citation type="submission" date="2018-05" db="EMBL/GenBank/DDBJ databases">
        <title>Draft genome of Mucuna pruriens seed.</title>
        <authorList>
            <person name="Nnadi N.E."/>
            <person name="Vos R."/>
            <person name="Hasami M.H."/>
            <person name="Devisetty U.K."/>
            <person name="Aguiy J.C."/>
        </authorList>
    </citation>
    <scope>NUCLEOTIDE SEQUENCE [LARGE SCALE GENOMIC DNA]</scope>
    <source>
        <strain evidence="1">JCA_2017</strain>
    </source>
</reference>
<dbReference type="Proteomes" id="UP000257109">
    <property type="component" value="Unassembled WGS sequence"/>
</dbReference>
<comment type="caution">
    <text evidence="1">The sequence shown here is derived from an EMBL/GenBank/DDBJ whole genome shotgun (WGS) entry which is preliminary data.</text>
</comment>
<feature type="non-terminal residue" evidence="1">
    <location>
        <position position="1"/>
    </location>
</feature>
<evidence type="ECO:0000313" key="1">
    <source>
        <dbReference type="EMBL" id="RDX70847.1"/>
    </source>
</evidence>
<evidence type="ECO:0008006" key="3">
    <source>
        <dbReference type="Google" id="ProtNLM"/>
    </source>
</evidence>
<accession>A0A371EXR7</accession>
<organism evidence="1 2">
    <name type="scientific">Mucuna pruriens</name>
    <name type="common">Velvet bean</name>
    <name type="synonym">Dolichos pruriens</name>
    <dbReference type="NCBI Taxonomy" id="157652"/>
    <lineage>
        <taxon>Eukaryota</taxon>
        <taxon>Viridiplantae</taxon>
        <taxon>Streptophyta</taxon>
        <taxon>Embryophyta</taxon>
        <taxon>Tracheophyta</taxon>
        <taxon>Spermatophyta</taxon>
        <taxon>Magnoliopsida</taxon>
        <taxon>eudicotyledons</taxon>
        <taxon>Gunneridae</taxon>
        <taxon>Pentapetalae</taxon>
        <taxon>rosids</taxon>
        <taxon>fabids</taxon>
        <taxon>Fabales</taxon>
        <taxon>Fabaceae</taxon>
        <taxon>Papilionoideae</taxon>
        <taxon>50 kb inversion clade</taxon>
        <taxon>NPAAA clade</taxon>
        <taxon>indigoferoid/millettioid clade</taxon>
        <taxon>Phaseoleae</taxon>
        <taxon>Mucuna</taxon>
    </lineage>
</organism>
<dbReference type="EMBL" id="QJKJ01011556">
    <property type="protein sequence ID" value="RDX70847.1"/>
    <property type="molecule type" value="Genomic_DNA"/>
</dbReference>
<evidence type="ECO:0000313" key="2">
    <source>
        <dbReference type="Proteomes" id="UP000257109"/>
    </source>
</evidence>
<name>A0A371EXR7_MUCPR</name>
<sequence>MAYKLISKVIIIRLQPFFDSLVGLFQDNYFIISRGTKDNVILAQEVLHFIQKLKTIKDDLEKAYDRVKSWLENLSPSRGMHLGDHFRLICLCFVWRNWHSKYMHELIMNNTWKPLSIS</sequence>
<dbReference type="OrthoDB" id="1112880at2759"/>
<protein>
    <recommendedName>
        <fullName evidence="3">Reverse transcriptase domain-containing protein</fullName>
    </recommendedName>
</protein>
<dbReference type="AlphaFoldDB" id="A0A371EXR7"/>
<gene>
    <name evidence="1" type="ORF">CR513_49875</name>
</gene>